<evidence type="ECO:0000256" key="2">
    <source>
        <dbReference type="ARBA" id="ARBA00022801"/>
    </source>
</evidence>
<keyword evidence="2" id="KW-0378">Hydrolase</keyword>
<dbReference type="InterPro" id="IPR047187">
    <property type="entry name" value="SF1_C_Upf1"/>
</dbReference>
<dbReference type="FunFam" id="3.40.50.300:FF:000326">
    <property type="entry name" value="P-loop containing nucleoside triphosphate hydrolase"/>
    <property type="match status" value="1"/>
</dbReference>
<keyword evidence="3 7" id="KW-0347">Helicase</keyword>
<sequence length="1046" mass="118600">MERTNAKKELELAGRSLIEMVFSWSLRDVLNKDLYTKKVTRIPETFSSMADYMKSFIPPLLEETHADLFSNMTALSRAPIREIDSVEMAKEFKSPKDLFYEISLKRAADTENDVGKYEPEVGDLIALTDVRPKRIDDLNRPRRFYLIAYVHGGRDENSDKISILASKSIIFTELEYARKNKRETLFAVYLMNMVTNVRIWKALHSDLEGENTNIIKQVLQAANSADENCTTCFSKGKCSSVPSCIADNLNDSQKAAVLSCVHMRDCYHQNTVKLIWGPPGTGKTKTVAFLLLALLKMKCRTLTCAPTNIAVVEVATRLRSLVGETLEYGTYGLGDIVLLGNRKRMKIDDHNDLLDVFLEHRAYVLGKCFAPLTGWKYCLESMISLLNNPEFEYIIYMEKIKKETDEDDDELDFVKDDDAAPPLTFKEFFRKKFSSIFEPLKSFMVDLYTHLPTSMIQLEVVENMIRALELLESLEVSLGRVDVAKGLTQVLNCFESKQCLRLLRSLSLTFSLPNLTENYGIKNMCLENACLVFCTASSSAKLHTEGMAPFEYLVIDEAAQLKECESAIPLQLSGLRHAILIGDEMQLPAMVKSKISEKAEFGRSLFERLVMLDHHRHLLDVQYRMHPSISLFPNREFYDNQISDGPNVQQRCFEKRFLQGNMYGSYAFISIAQGKEELGGGFSSKNMVEAAVVSEIVSKLFKQYVHTKNKVSIGVISPYKAQVHAIEEKLKKYSTYSNEGFSVDVRSVDGFQGGEQDVVIISTVRCNGNGTIGFLSNRQRANVALTRARYCLWILGNGFTLLHKNSIWKKLVLDAKERKCFHNADEDKSLSQAIMAALVEHQPDTLLSNDSLLFREARWKISFKNDFGRSIARISDAEIRQEVLSMLAKLASGWRQPQEDRDLIVLDGISSQLLEIYNVKDDENYLAWTVDILKEEGNYIQVMKVWDVVPLSDVIKLAKHLDILFGSYTVDKMQKCKHRSVDGSLVVPMKWPVDPSSTCDETDALWYLSKPLSALSIRDEPETSSATVSDHFPSLKSEDAGSKKKW</sequence>
<dbReference type="InterPro" id="IPR041679">
    <property type="entry name" value="DNA2/NAM7-like_C"/>
</dbReference>
<dbReference type="GO" id="GO:0003723">
    <property type="term" value="F:RNA binding"/>
    <property type="evidence" value="ECO:0000318"/>
    <property type="project" value="GO_Central"/>
</dbReference>
<dbReference type="PANTHER" id="PTHR10887">
    <property type="entry name" value="DNA2/NAM7 HELICASE FAMILY"/>
    <property type="match status" value="1"/>
</dbReference>
<evidence type="ECO:0000256" key="5">
    <source>
        <dbReference type="SAM" id="MobiDB-lite"/>
    </source>
</evidence>
<feature type="region of interest" description="Disordered" evidence="5">
    <location>
        <begin position="1022"/>
        <end position="1046"/>
    </location>
</feature>
<dbReference type="RefSeq" id="XP_035543859.1">
    <property type="nucleotide sequence ID" value="XM_035687966.1"/>
</dbReference>
<name>A0A6P9E8R5_JUGRE</name>
<dbReference type="SUPFAM" id="SSF52540">
    <property type="entry name" value="P-loop containing nucleoside triphosphate hydrolases"/>
    <property type="match status" value="1"/>
</dbReference>
<dbReference type="InterPro" id="IPR041677">
    <property type="entry name" value="DNA2/NAM7_AAA_11"/>
</dbReference>
<accession>A0A6P9E8R5</accession>
<dbReference type="KEGG" id="jre:108988091"/>
<dbReference type="CDD" id="cd18808">
    <property type="entry name" value="SF1_C_Upf1"/>
    <property type="match status" value="1"/>
</dbReference>
<dbReference type="InterPro" id="IPR045529">
    <property type="entry name" value="DUF6469"/>
</dbReference>
<dbReference type="InterPro" id="IPR027417">
    <property type="entry name" value="P-loop_NTPase"/>
</dbReference>
<gene>
    <name evidence="7" type="primary">LOC108988091</name>
</gene>
<dbReference type="GO" id="GO:0004386">
    <property type="term" value="F:helicase activity"/>
    <property type="evidence" value="ECO:0007669"/>
    <property type="project" value="UniProtKB-KW"/>
</dbReference>
<evidence type="ECO:0000256" key="1">
    <source>
        <dbReference type="ARBA" id="ARBA00022741"/>
    </source>
</evidence>
<dbReference type="Pfam" id="PF13086">
    <property type="entry name" value="AAA_11"/>
    <property type="match status" value="1"/>
</dbReference>
<feature type="compositionally biased region" description="Basic and acidic residues" evidence="5">
    <location>
        <begin position="1036"/>
        <end position="1046"/>
    </location>
</feature>
<keyword evidence="6" id="KW-1185">Reference proteome</keyword>
<keyword evidence="1" id="KW-0547">Nucleotide-binding</keyword>
<dbReference type="OrthoDB" id="6513042at2759"/>
<dbReference type="PANTHER" id="PTHR10887:SF522">
    <property type="entry name" value="P-LOOP CONTAINING NUCLEOSIDE TRIPHOSPHATE HYDROLASES SUPERFAMILY PROTEIN"/>
    <property type="match status" value="1"/>
</dbReference>
<organism evidence="6 7">
    <name type="scientific">Juglans regia</name>
    <name type="common">English walnut</name>
    <dbReference type="NCBI Taxonomy" id="51240"/>
    <lineage>
        <taxon>Eukaryota</taxon>
        <taxon>Viridiplantae</taxon>
        <taxon>Streptophyta</taxon>
        <taxon>Embryophyta</taxon>
        <taxon>Tracheophyta</taxon>
        <taxon>Spermatophyta</taxon>
        <taxon>Magnoliopsida</taxon>
        <taxon>eudicotyledons</taxon>
        <taxon>Gunneridae</taxon>
        <taxon>Pentapetalae</taxon>
        <taxon>rosids</taxon>
        <taxon>fabids</taxon>
        <taxon>Fagales</taxon>
        <taxon>Juglandaceae</taxon>
        <taxon>Juglans</taxon>
    </lineage>
</organism>
<evidence type="ECO:0000313" key="7">
    <source>
        <dbReference type="RefSeq" id="XP_035543859.1"/>
    </source>
</evidence>
<reference evidence="7" key="1">
    <citation type="submission" date="2025-08" db="UniProtKB">
        <authorList>
            <consortium name="RefSeq"/>
        </authorList>
    </citation>
    <scope>IDENTIFICATION</scope>
    <source>
        <tissue evidence="7">Leaves</tissue>
    </source>
</reference>
<dbReference type="GeneID" id="108988091"/>
<dbReference type="AlphaFoldDB" id="A0A6P9E8R5"/>
<dbReference type="GO" id="GO:0005524">
    <property type="term" value="F:ATP binding"/>
    <property type="evidence" value="ECO:0007669"/>
    <property type="project" value="UniProtKB-KW"/>
</dbReference>
<dbReference type="Gene3D" id="3.40.50.300">
    <property type="entry name" value="P-loop containing nucleotide triphosphate hydrolases"/>
    <property type="match status" value="2"/>
</dbReference>
<evidence type="ECO:0000313" key="6">
    <source>
        <dbReference type="Proteomes" id="UP000235220"/>
    </source>
</evidence>
<evidence type="ECO:0000256" key="4">
    <source>
        <dbReference type="ARBA" id="ARBA00022840"/>
    </source>
</evidence>
<keyword evidence="4" id="KW-0067">ATP-binding</keyword>
<evidence type="ECO:0000256" key="3">
    <source>
        <dbReference type="ARBA" id="ARBA00022806"/>
    </source>
</evidence>
<dbReference type="Pfam" id="PF20073">
    <property type="entry name" value="DUF6469"/>
    <property type="match status" value="1"/>
</dbReference>
<dbReference type="GO" id="GO:0016787">
    <property type="term" value="F:hydrolase activity"/>
    <property type="evidence" value="ECO:0007669"/>
    <property type="project" value="UniProtKB-KW"/>
</dbReference>
<dbReference type="GO" id="GO:0005694">
    <property type="term" value="C:chromosome"/>
    <property type="evidence" value="ECO:0007669"/>
    <property type="project" value="UniProtKB-ARBA"/>
</dbReference>
<dbReference type="Pfam" id="PF13087">
    <property type="entry name" value="AAA_12"/>
    <property type="match status" value="1"/>
</dbReference>
<dbReference type="InterPro" id="IPR045055">
    <property type="entry name" value="DNA2/NAM7-like"/>
</dbReference>
<protein>
    <submittedName>
        <fullName evidence="7">Helicase SEN1</fullName>
    </submittedName>
</protein>
<dbReference type="Proteomes" id="UP000235220">
    <property type="component" value="Chromosome 1"/>
</dbReference>
<proteinExistence type="predicted"/>
<dbReference type="Gramene" id="Jr01_09240_p1">
    <property type="protein sequence ID" value="cds.Jr01_09240_p1"/>
    <property type="gene ID" value="Jr01_09240"/>
</dbReference>